<keyword evidence="5" id="KW-1185">Reference proteome</keyword>
<dbReference type="CDD" id="cd06223">
    <property type="entry name" value="PRTases_typeI"/>
    <property type="match status" value="1"/>
</dbReference>
<dbReference type="RefSeq" id="WP_262065167.1">
    <property type="nucleotide sequence ID" value="NZ_JAMXOD010000003.1"/>
</dbReference>
<proteinExistence type="inferred from homology"/>
<accession>A0ABT1E6C1</accession>
<name>A0ABT1E6C1_9FIRM</name>
<reference evidence="4 5" key="1">
    <citation type="journal article" date="2022" name="Genome Biol. Evol.">
        <title>Host diet, physiology and behaviors set the stage for Lachnospiraceae cladogenesis.</title>
        <authorList>
            <person name="Vera-Ponce De Leon A."/>
            <person name="Schneider M."/>
            <person name="Jahnes B.C."/>
            <person name="Sadowski V."/>
            <person name="Camuy-Velez L.A."/>
            <person name="Duan J."/>
            <person name="Sabree Z.L."/>
        </authorList>
    </citation>
    <scope>NUCLEOTIDE SEQUENCE [LARGE SCALE GENOMIC DNA]</scope>
    <source>
        <strain evidence="4 5">PAL113</strain>
    </source>
</reference>
<dbReference type="Gene3D" id="3.40.50.2020">
    <property type="match status" value="1"/>
</dbReference>
<feature type="domain" description="Double zinc ribbon" evidence="3">
    <location>
        <begin position="7"/>
        <end position="61"/>
    </location>
</feature>
<dbReference type="Pfam" id="PF00156">
    <property type="entry name" value="Pribosyltran"/>
    <property type="match status" value="1"/>
</dbReference>
<dbReference type="InterPro" id="IPR044005">
    <property type="entry name" value="DZR_2"/>
</dbReference>
<sequence>MKEQINKLIWPEVCPICQKVSKTGVCTPCAKKLNRYEVQEPSCLKCGKPIENECESMCHDCERRERSFERGRGIFLHSGVIQKAIYRFKYHNQRYIGRFFANEMAVRGKGFLRNFSPEILVPVPIDPWRKKERGYNQTLILAQELEIISRIPTFDCVKRVRRTMPQKGLSKEERKGNLKDAFQMKGALKNVKKALIVDDIFTTGSTIEELADLLRKVGVQEVGFLTISIGQGK</sequence>
<evidence type="ECO:0000313" key="4">
    <source>
        <dbReference type="EMBL" id="MCP1101382.1"/>
    </source>
</evidence>
<dbReference type="InterPro" id="IPR051910">
    <property type="entry name" value="ComF/GntX_DNA_util-trans"/>
</dbReference>
<gene>
    <name evidence="4" type="ORF">NK125_03010</name>
</gene>
<dbReference type="InterPro" id="IPR029057">
    <property type="entry name" value="PRTase-like"/>
</dbReference>
<comment type="caution">
    <text evidence="4">The sequence shown here is derived from an EMBL/GenBank/DDBJ whole genome shotgun (WGS) entry which is preliminary data.</text>
</comment>
<dbReference type="Proteomes" id="UP001523566">
    <property type="component" value="Unassembled WGS sequence"/>
</dbReference>
<dbReference type="Pfam" id="PF18912">
    <property type="entry name" value="DZR_2"/>
    <property type="match status" value="1"/>
</dbReference>
<dbReference type="PANTHER" id="PTHR47505:SF1">
    <property type="entry name" value="DNA UTILIZATION PROTEIN YHGH"/>
    <property type="match status" value="1"/>
</dbReference>
<dbReference type="InterPro" id="IPR000836">
    <property type="entry name" value="PRTase_dom"/>
</dbReference>
<evidence type="ECO:0000313" key="5">
    <source>
        <dbReference type="Proteomes" id="UP001523566"/>
    </source>
</evidence>
<evidence type="ECO:0000259" key="2">
    <source>
        <dbReference type="Pfam" id="PF00156"/>
    </source>
</evidence>
<dbReference type="PANTHER" id="PTHR47505">
    <property type="entry name" value="DNA UTILIZATION PROTEIN YHGH"/>
    <property type="match status" value="1"/>
</dbReference>
<evidence type="ECO:0000259" key="3">
    <source>
        <dbReference type="Pfam" id="PF18912"/>
    </source>
</evidence>
<feature type="domain" description="Phosphoribosyltransferase" evidence="2">
    <location>
        <begin position="142"/>
        <end position="226"/>
    </location>
</feature>
<evidence type="ECO:0000256" key="1">
    <source>
        <dbReference type="ARBA" id="ARBA00008007"/>
    </source>
</evidence>
<comment type="similarity">
    <text evidence="1">Belongs to the ComF/GntX family.</text>
</comment>
<dbReference type="EMBL" id="JAMZFW010000003">
    <property type="protein sequence ID" value="MCP1101382.1"/>
    <property type="molecule type" value="Genomic_DNA"/>
</dbReference>
<organism evidence="4 5">
    <name type="scientific">Aequitasia blattaphilus</name>
    <dbReference type="NCBI Taxonomy" id="2949332"/>
    <lineage>
        <taxon>Bacteria</taxon>
        <taxon>Bacillati</taxon>
        <taxon>Bacillota</taxon>
        <taxon>Clostridia</taxon>
        <taxon>Lachnospirales</taxon>
        <taxon>Lachnospiraceae</taxon>
        <taxon>Aequitasia</taxon>
    </lineage>
</organism>
<protein>
    <submittedName>
        <fullName evidence="4">ComF family protein</fullName>
    </submittedName>
</protein>
<dbReference type="SUPFAM" id="SSF53271">
    <property type="entry name" value="PRTase-like"/>
    <property type="match status" value="1"/>
</dbReference>